<organism evidence="1 2">
    <name type="scientific">Racocetra persica</name>
    <dbReference type="NCBI Taxonomy" id="160502"/>
    <lineage>
        <taxon>Eukaryota</taxon>
        <taxon>Fungi</taxon>
        <taxon>Fungi incertae sedis</taxon>
        <taxon>Mucoromycota</taxon>
        <taxon>Glomeromycotina</taxon>
        <taxon>Glomeromycetes</taxon>
        <taxon>Diversisporales</taxon>
        <taxon>Gigasporaceae</taxon>
        <taxon>Racocetra</taxon>
    </lineage>
</organism>
<reference evidence="1" key="1">
    <citation type="submission" date="2021-06" db="EMBL/GenBank/DDBJ databases">
        <authorList>
            <person name="Kallberg Y."/>
            <person name="Tangrot J."/>
            <person name="Rosling A."/>
        </authorList>
    </citation>
    <scope>NUCLEOTIDE SEQUENCE</scope>
    <source>
        <strain evidence="1">MA461A</strain>
    </source>
</reference>
<protein>
    <submittedName>
        <fullName evidence="1">21357_t:CDS:1</fullName>
    </submittedName>
</protein>
<accession>A0ACA9R5X9</accession>
<name>A0ACA9R5X9_9GLOM</name>
<proteinExistence type="predicted"/>
<feature type="non-terminal residue" evidence="1">
    <location>
        <position position="1"/>
    </location>
</feature>
<evidence type="ECO:0000313" key="1">
    <source>
        <dbReference type="EMBL" id="CAG8777661.1"/>
    </source>
</evidence>
<feature type="non-terminal residue" evidence="1">
    <location>
        <position position="41"/>
    </location>
</feature>
<evidence type="ECO:0000313" key="2">
    <source>
        <dbReference type="Proteomes" id="UP000789920"/>
    </source>
</evidence>
<gene>
    <name evidence="1" type="ORF">RPERSI_LOCUS17133</name>
</gene>
<comment type="caution">
    <text evidence="1">The sequence shown here is derived from an EMBL/GenBank/DDBJ whole genome shotgun (WGS) entry which is preliminary data.</text>
</comment>
<dbReference type="EMBL" id="CAJVQC010043492">
    <property type="protein sequence ID" value="CAG8777661.1"/>
    <property type="molecule type" value="Genomic_DNA"/>
</dbReference>
<dbReference type="Proteomes" id="UP000789920">
    <property type="component" value="Unassembled WGS sequence"/>
</dbReference>
<sequence>SEVVYAIHPFKAESEDEVSFEFGEPIIVLEKDELYGDGWWK</sequence>
<keyword evidence="2" id="KW-1185">Reference proteome</keyword>